<reference evidence="5" key="1">
    <citation type="journal article" date="2019" name="Int. J. Syst. Evol. Microbiol.">
        <title>The Global Catalogue of Microorganisms (GCM) 10K type strain sequencing project: providing services to taxonomists for standard genome sequencing and annotation.</title>
        <authorList>
            <consortium name="The Broad Institute Genomics Platform"/>
            <consortium name="The Broad Institute Genome Sequencing Center for Infectious Disease"/>
            <person name="Wu L."/>
            <person name="Ma J."/>
        </authorList>
    </citation>
    <scope>NUCLEOTIDE SEQUENCE [LARGE SCALE GENOMIC DNA]</scope>
    <source>
        <strain evidence="5">JCM 17442</strain>
    </source>
</reference>
<feature type="domain" description="Beta-lactamase-related" evidence="3">
    <location>
        <begin position="15"/>
        <end position="346"/>
    </location>
</feature>
<keyword evidence="4" id="KW-0378">Hydrolase</keyword>
<evidence type="ECO:0000256" key="1">
    <source>
        <dbReference type="ARBA" id="ARBA00004370"/>
    </source>
</evidence>
<comment type="subcellular location">
    <subcellularLocation>
        <location evidence="1">Membrane</location>
    </subcellularLocation>
</comment>
<dbReference type="RefSeq" id="WP_344794095.1">
    <property type="nucleotide sequence ID" value="NZ_BAABAU010000001.1"/>
</dbReference>
<dbReference type="Gene3D" id="3.40.710.10">
    <property type="entry name" value="DD-peptidase/beta-lactamase superfamily"/>
    <property type="match status" value="1"/>
</dbReference>
<accession>A0ABP8E017</accession>
<dbReference type="InterPro" id="IPR050491">
    <property type="entry name" value="AmpC-like"/>
</dbReference>
<name>A0ABP8E017_9MICO</name>
<comment type="caution">
    <text evidence="4">The sequence shown here is derived from an EMBL/GenBank/DDBJ whole genome shotgun (WGS) entry which is preliminary data.</text>
</comment>
<proteinExistence type="predicted"/>
<gene>
    <name evidence="4" type="ORF">GCM10022256_11870</name>
</gene>
<dbReference type="PANTHER" id="PTHR46825">
    <property type="entry name" value="D-ALANYL-D-ALANINE-CARBOXYPEPTIDASE/ENDOPEPTIDASE AMPH"/>
    <property type="match status" value="1"/>
</dbReference>
<dbReference type="InterPro" id="IPR001466">
    <property type="entry name" value="Beta-lactam-related"/>
</dbReference>
<keyword evidence="2" id="KW-0472">Membrane</keyword>
<dbReference type="Pfam" id="PF00144">
    <property type="entry name" value="Beta-lactamase"/>
    <property type="match status" value="1"/>
</dbReference>
<dbReference type="SUPFAM" id="SSF56601">
    <property type="entry name" value="beta-lactamase/transpeptidase-like"/>
    <property type="match status" value="1"/>
</dbReference>
<protein>
    <submittedName>
        <fullName evidence="4">Serine hydrolase domain-containing protein</fullName>
    </submittedName>
</protein>
<sequence>MRLDPAALRDAVHSVDTLFQTRAADSHAPSASYGLFTRDGLVHTGSTGEVASTAPTADTVYRIASCTKSFTATALLALRDAGSLSLDAPVTDFVPAFADVVLPTTDSPVPTVRMLLTMSAGLPTDDPWGDRQESITDAELDALLRRGLRFDSIPGTRFAYSNLGYALLGRVVSEASGRPYRDVVRETILGPLGLDSTGFEEPAEASDRVAVGHRRSGDEWLPLPFSGPGGFSSIGGLFSPVTDLSRWARWLASAFDDSPGATGDFDGILSRASRREAQQLSRSVPGPGPHASGYGFGLFVEHDPELGDIVSHSGGYPGFSAHMRWHPASGLGMVAFENATYAQVSVPVTTALHGLLHDLEAAPAPTVWPETLAARAEVEKALRGGDLPSDLVSENVDLDIPFAERRAAWRAAIESIGGLEGAANARDVEHDESTAPSHLVWHLPGRTGRLRVEIRLTPELPPRIQTLRVQAERLG</sequence>
<evidence type="ECO:0000313" key="5">
    <source>
        <dbReference type="Proteomes" id="UP001501594"/>
    </source>
</evidence>
<dbReference type="InterPro" id="IPR012338">
    <property type="entry name" value="Beta-lactam/transpept-like"/>
</dbReference>
<dbReference type="GO" id="GO:0016787">
    <property type="term" value="F:hydrolase activity"/>
    <property type="evidence" value="ECO:0007669"/>
    <property type="project" value="UniProtKB-KW"/>
</dbReference>
<dbReference type="PANTHER" id="PTHR46825:SF11">
    <property type="entry name" value="PENICILLIN-BINDING PROTEIN 4"/>
    <property type="match status" value="1"/>
</dbReference>
<keyword evidence="5" id="KW-1185">Reference proteome</keyword>
<evidence type="ECO:0000313" key="4">
    <source>
        <dbReference type="EMBL" id="GAA4265575.1"/>
    </source>
</evidence>
<organism evidence="4 5">
    <name type="scientific">Frondihabitans peucedani</name>
    <dbReference type="NCBI Taxonomy" id="598626"/>
    <lineage>
        <taxon>Bacteria</taxon>
        <taxon>Bacillati</taxon>
        <taxon>Actinomycetota</taxon>
        <taxon>Actinomycetes</taxon>
        <taxon>Micrococcales</taxon>
        <taxon>Microbacteriaceae</taxon>
        <taxon>Frondihabitans</taxon>
    </lineage>
</organism>
<dbReference type="EMBL" id="BAABAU010000001">
    <property type="protein sequence ID" value="GAA4265575.1"/>
    <property type="molecule type" value="Genomic_DNA"/>
</dbReference>
<evidence type="ECO:0000256" key="2">
    <source>
        <dbReference type="ARBA" id="ARBA00023136"/>
    </source>
</evidence>
<evidence type="ECO:0000259" key="3">
    <source>
        <dbReference type="Pfam" id="PF00144"/>
    </source>
</evidence>
<dbReference type="Proteomes" id="UP001501594">
    <property type="component" value="Unassembled WGS sequence"/>
</dbReference>